<organism evidence="5">
    <name type="scientific">Gordonia sp. MP11Mi</name>
    <dbReference type="NCBI Taxonomy" id="3022769"/>
    <lineage>
        <taxon>Bacteria</taxon>
        <taxon>Bacillati</taxon>
        <taxon>Actinomycetota</taxon>
        <taxon>Actinomycetes</taxon>
        <taxon>Mycobacteriales</taxon>
        <taxon>Gordoniaceae</taxon>
        <taxon>Gordonia</taxon>
    </lineage>
</organism>
<proteinExistence type="inferred from homology"/>
<evidence type="ECO:0000259" key="4">
    <source>
        <dbReference type="Pfam" id="PF01425"/>
    </source>
</evidence>
<dbReference type="InterPro" id="IPR000120">
    <property type="entry name" value="Amidase"/>
</dbReference>
<dbReference type="EMBL" id="CP128986">
    <property type="protein sequence ID" value="WOC12712.1"/>
    <property type="molecule type" value="Genomic_DNA"/>
</dbReference>
<dbReference type="InterPro" id="IPR036928">
    <property type="entry name" value="AS_sf"/>
</dbReference>
<dbReference type="AlphaFoldDB" id="A0AA97CWX1"/>
<dbReference type="PANTHER" id="PTHR11895">
    <property type="entry name" value="TRANSAMIDASE"/>
    <property type="match status" value="1"/>
</dbReference>
<gene>
    <name evidence="5" type="primary">amiD</name>
    <name evidence="5" type="ORF">MP11Mi_18030</name>
</gene>
<reference evidence="5" key="1">
    <citation type="submission" date="2023-06" db="EMBL/GenBank/DDBJ databases">
        <title>Gordonia sp. nov. and Pseudochrobactrum sp. nov., two species isolated from the burying beetle Nicrophorus vespilloides.</title>
        <authorList>
            <person name="Poehlein A."/>
            <person name="Guzman J."/>
            <person name="Daniel R."/>
            <person name="Vilcinskas A."/>
        </authorList>
    </citation>
    <scope>NUCLEOTIDE SEQUENCE</scope>
    <source>
        <strain evidence="5">MP11Mi</strain>
    </source>
</reference>
<keyword evidence="5" id="KW-0378">Hydrolase</keyword>
<dbReference type="SUPFAM" id="SSF75304">
    <property type="entry name" value="Amidase signature (AS) enzymes"/>
    <property type="match status" value="1"/>
</dbReference>
<comment type="similarity">
    <text evidence="2">Belongs to the amidase family.</text>
</comment>
<dbReference type="EC" id="3.5.1.4" evidence="3"/>
<sequence length="394" mass="40892">MSNSDSVIGAFRSTSAEYVDTQLRADSARPIGPLSGVCVGVKDVIDTSALPTGYGSPLFEEHQPDRDAAVVTRIRDAGGVILGKTECTEFAMFQPSRTRNPVDLTRTPGGSSSGSAAAVAAGMVPVALGTQTAGSVIRPAAYCGVYGFTPTRGWTDADGIWSLAESLDTVGVFARTVADLELCYRALAVEGLHASPDTSRRALLLRCDEWGLCDPVVYEALEATAAALRDHGWVVAEAPLPPTWRDLPEDHKTLMAIEVATSMTAALGDRIDGISTAARAVVEQGLRANPGDHAAVLRRRDAALGDARRLAGIGDVVLAPSALGVAPPGLDFTGDPVMCRPATLLGLPAANVPGYTDTSGLPVGVQVVGLHGDDRTLLADLAAIEAALSSTERN</sequence>
<dbReference type="PANTHER" id="PTHR11895:SF7">
    <property type="entry name" value="GLUTAMYL-TRNA(GLN) AMIDOTRANSFERASE SUBUNIT A, MITOCHONDRIAL"/>
    <property type="match status" value="1"/>
</dbReference>
<dbReference type="Pfam" id="PF01425">
    <property type="entry name" value="Amidase"/>
    <property type="match status" value="1"/>
</dbReference>
<dbReference type="Gene3D" id="3.90.1300.10">
    <property type="entry name" value="Amidase signature (AS) domain"/>
    <property type="match status" value="1"/>
</dbReference>
<evidence type="ECO:0000256" key="1">
    <source>
        <dbReference type="ARBA" id="ARBA00001311"/>
    </source>
</evidence>
<evidence type="ECO:0000313" key="5">
    <source>
        <dbReference type="EMBL" id="WOC12712.1"/>
    </source>
</evidence>
<dbReference type="GO" id="GO:0004040">
    <property type="term" value="F:amidase activity"/>
    <property type="evidence" value="ECO:0007669"/>
    <property type="project" value="UniProtKB-EC"/>
</dbReference>
<comment type="catalytic activity">
    <reaction evidence="1">
        <text>a monocarboxylic acid amide + H2O = a monocarboxylate + NH4(+)</text>
        <dbReference type="Rhea" id="RHEA:12020"/>
        <dbReference type="ChEBI" id="CHEBI:15377"/>
        <dbReference type="ChEBI" id="CHEBI:28938"/>
        <dbReference type="ChEBI" id="CHEBI:35757"/>
        <dbReference type="ChEBI" id="CHEBI:83628"/>
        <dbReference type="EC" id="3.5.1.4"/>
    </reaction>
</comment>
<name>A0AA97CWX1_9ACTN</name>
<evidence type="ECO:0000256" key="3">
    <source>
        <dbReference type="ARBA" id="ARBA00012922"/>
    </source>
</evidence>
<feature type="domain" description="Amidase" evidence="4">
    <location>
        <begin position="15"/>
        <end position="378"/>
    </location>
</feature>
<evidence type="ECO:0000256" key="2">
    <source>
        <dbReference type="ARBA" id="ARBA00009199"/>
    </source>
</evidence>
<protein>
    <recommendedName>
        <fullName evidence="3">amidase</fullName>
        <ecNumber evidence="3">3.5.1.4</ecNumber>
    </recommendedName>
</protein>
<dbReference type="InterPro" id="IPR023631">
    <property type="entry name" value="Amidase_dom"/>
</dbReference>
<accession>A0AA97CWX1</accession>